<dbReference type="HOGENOM" id="CLU_2122016_0_0_1"/>
<gene>
    <name evidence="1" type="ORF">PISMIDRAFT_194854</name>
</gene>
<accession>A0A0C9YNA1</accession>
<keyword evidence="2" id="KW-1185">Reference proteome</keyword>
<dbReference type="Proteomes" id="UP000054018">
    <property type="component" value="Unassembled WGS sequence"/>
</dbReference>
<proteinExistence type="predicted"/>
<protein>
    <submittedName>
        <fullName evidence="1">Uncharacterized protein</fullName>
    </submittedName>
</protein>
<evidence type="ECO:0000313" key="1">
    <source>
        <dbReference type="EMBL" id="KIK18216.1"/>
    </source>
</evidence>
<dbReference type="AlphaFoldDB" id="A0A0C9YNA1"/>
<organism evidence="1 2">
    <name type="scientific">Pisolithus microcarpus 441</name>
    <dbReference type="NCBI Taxonomy" id="765257"/>
    <lineage>
        <taxon>Eukaryota</taxon>
        <taxon>Fungi</taxon>
        <taxon>Dikarya</taxon>
        <taxon>Basidiomycota</taxon>
        <taxon>Agaricomycotina</taxon>
        <taxon>Agaricomycetes</taxon>
        <taxon>Agaricomycetidae</taxon>
        <taxon>Boletales</taxon>
        <taxon>Sclerodermatineae</taxon>
        <taxon>Pisolithaceae</taxon>
        <taxon>Pisolithus</taxon>
    </lineage>
</organism>
<name>A0A0C9YNA1_9AGAM</name>
<evidence type="ECO:0000313" key="2">
    <source>
        <dbReference type="Proteomes" id="UP000054018"/>
    </source>
</evidence>
<sequence>MRGFSYSNTTRLEQALMECSACTEEVTVPPYTACQFARITVHTCSRTSAPTCILHIAEIGDRTEDAKSVLDWGNQILRDTCPYCHALGGCFWIKKVNGWSLRKCELPIFTFQEF</sequence>
<reference evidence="2" key="2">
    <citation type="submission" date="2015-01" db="EMBL/GenBank/DDBJ databases">
        <title>Evolutionary Origins and Diversification of the Mycorrhizal Mutualists.</title>
        <authorList>
            <consortium name="DOE Joint Genome Institute"/>
            <consortium name="Mycorrhizal Genomics Consortium"/>
            <person name="Kohler A."/>
            <person name="Kuo A."/>
            <person name="Nagy L.G."/>
            <person name="Floudas D."/>
            <person name="Copeland A."/>
            <person name="Barry K.W."/>
            <person name="Cichocki N."/>
            <person name="Veneault-Fourrey C."/>
            <person name="LaButti K."/>
            <person name="Lindquist E.A."/>
            <person name="Lipzen A."/>
            <person name="Lundell T."/>
            <person name="Morin E."/>
            <person name="Murat C."/>
            <person name="Riley R."/>
            <person name="Ohm R."/>
            <person name="Sun H."/>
            <person name="Tunlid A."/>
            <person name="Henrissat B."/>
            <person name="Grigoriev I.V."/>
            <person name="Hibbett D.S."/>
            <person name="Martin F."/>
        </authorList>
    </citation>
    <scope>NUCLEOTIDE SEQUENCE [LARGE SCALE GENOMIC DNA]</scope>
    <source>
        <strain evidence="2">441</strain>
    </source>
</reference>
<reference evidence="1 2" key="1">
    <citation type="submission" date="2014-04" db="EMBL/GenBank/DDBJ databases">
        <authorList>
            <consortium name="DOE Joint Genome Institute"/>
            <person name="Kuo A."/>
            <person name="Kohler A."/>
            <person name="Costa M.D."/>
            <person name="Nagy L.G."/>
            <person name="Floudas D."/>
            <person name="Copeland A."/>
            <person name="Barry K.W."/>
            <person name="Cichocki N."/>
            <person name="Veneault-Fourrey C."/>
            <person name="LaButti K."/>
            <person name="Lindquist E.A."/>
            <person name="Lipzen A."/>
            <person name="Lundell T."/>
            <person name="Morin E."/>
            <person name="Murat C."/>
            <person name="Sun H."/>
            <person name="Tunlid A."/>
            <person name="Henrissat B."/>
            <person name="Grigoriev I.V."/>
            <person name="Hibbett D.S."/>
            <person name="Martin F."/>
            <person name="Nordberg H.P."/>
            <person name="Cantor M.N."/>
            <person name="Hua S.X."/>
        </authorList>
    </citation>
    <scope>NUCLEOTIDE SEQUENCE [LARGE SCALE GENOMIC DNA]</scope>
    <source>
        <strain evidence="1 2">441</strain>
    </source>
</reference>
<dbReference type="EMBL" id="KN833810">
    <property type="protein sequence ID" value="KIK18216.1"/>
    <property type="molecule type" value="Genomic_DNA"/>
</dbReference>